<gene>
    <name evidence="1" type="ORF">ACFOKA_01215</name>
</gene>
<sequence>MSIQASIQVGHPHQSISAIDFNPRGILQIVWQQWQHLHTEAAQAIPKKKSLSMKGLKGALPDIVLAERTGPDQIMVRISGTRIDELMGHVISGQNLLNIIKDGQKERINAVYHNISDHACGFHISENFKTSTGGYIEMDILVLPLADPEGDCCYYLIGYHFSDHQYFNPFSKAGFNFKDRTVNHIGYIDLGNGVPRNQ</sequence>
<dbReference type="EMBL" id="JBHRSL010000001">
    <property type="protein sequence ID" value="MFC3050516.1"/>
    <property type="molecule type" value="Genomic_DNA"/>
</dbReference>
<reference evidence="2" key="1">
    <citation type="journal article" date="2019" name="Int. J. Syst. Evol. Microbiol.">
        <title>The Global Catalogue of Microorganisms (GCM) 10K type strain sequencing project: providing services to taxonomists for standard genome sequencing and annotation.</title>
        <authorList>
            <consortium name="The Broad Institute Genomics Platform"/>
            <consortium name="The Broad Institute Genome Sequencing Center for Infectious Disease"/>
            <person name="Wu L."/>
            <person name="Ma J."/>
        </authorList>
    </citation>
    <scope>NUCLEOTIDE SEQUENCE [LARGE SCALE GENOMIC DNA]</scope>
    <source>
        <strain evidence="2">KCTC 62164</strain>
    </source>
</reference>
<evidence type="ECO:0000313" key="1">
    <source>
        <dbReference type="EMBL" id="MFC3050516.1"/>
    </source>
</evidence>
<protein>
    <submittedName>
        <fullName evidence="1">PAS domain-containing protein</fullName>
    </submittedName>
</protein>
<dbReference type="Proteomes" id="UP001595444">
    <property type="component" value="Unassembled WGS sequence"/>
</dbReference>
<proteinExistence type="predicted"/>
<keyword evidence="2" id="KW-1185">Reference proteome</keyword>
<dbReference type="Pfam" id="PF07310">
    <property type="entry name" value="PAS_5"/>
    <property type="match status" value="1"/>
</dbReference>
<name>A0ABV7D114_9PROT</name>
<dbReference type="InterPro" id="IPR009922">
    <property type="entry name" value="DUF1457"/>
</dbReference>
<evidence type="ECO:0000313" key="2">
    <source>
        <dbReference type="Proteomes" id="UP001595444"/>
    </source>
</evidence>
<dbReference type="RefSeq" id="WP_194214895.1">
    <property type="nucleotide sequence ID" value="NZ_CP061205.1"/>
</dbReference>
<comment type="caution">
    <text evidence="1">The sequence shown here is derived from an EMBL/GenBank/DDBJ whole genome shotgun (WGS) entry which is preliminary data.</text>
</comment>
<organism evidence="1 2">
    <name type="scientific">Kordiimonas pumila</name>
    <dbReference type="NCBI Taxonomy" id="2161677"/>
    <lineage>
        <taxon>Bacteria</taxon>
        <taxon>Pseudomonadati</taxon>
        <taxon>Pseudomonadota</taxon>
        <taxon>Alphaproteobacteria</taxon>
        <taxon>Kordiimonadales</taxon>
        <taxon>Kordiimonadaceae</taxon>
        <taxon>Kordiimonas</taxon>
    </lineage>
</organism>
<accession>A0ABV7D114</accession>